<keyword evidence="1" id="KW-0732">Signal</keyword>
<dbReference type="RefSeq" id="XP_013017770.1">
    <property type="nucleotide sequence ID" value="XM_013162316.1"/>
</dbReference>
<dbReference type="OMA" id="QYDHAKE"/>
<reference evidence="2 3" key="1">
    <citation type="journal article" date="2011" name="Science">
        <title>Comparative functional genomics of the fission yeasts.</title>
        <authorList>
            <person name="Rhind N."/>
            <person name="Chen Z."/>
            <person name="Yassour M."/>
            <person name="Thompson D.A."/>
            <person name="Haas B.J."/>
            <person name="Habib N."/>
            <person name="Wapinski I."/>
            <person name="Roy S."/>
            <person name="Lin M.F."/>
            <person name="Heiman D.I."/>
            <person name="Young S.K."/>
            <person name="Furuya K."/>
            <person name="Guo Y."/>
            <person name="Pidoux A."/>
            <person name="Chen H.M."/>
            <person name="Robbertse B."/>
            <person name="Goldberg J.M."/>
            <person name="Aoki K."/>
            <person name="Bayne E.H."/>
            <person name="Berlin A.M."/>
            <person name="Desjardins C.A."/>
            <person name="Dobbs E."/>
            <person name="Dukaj L."/>
            <person name="Fan L."/>
            <person name="FitzGerald M.G."/>
            <person name="French C."/>
            <person name="Gujja S."/>
            <person name="Hansen K."/>
            <person name="Keifenheim D."/>
            <person name="Levin J.Z."/>
            <person name="Mosher R.A."/>
            <person name="Mueller C.A."/>
            <person name="Pfiffner J."/>
            <person name="Priest M."/>
            <person name="Russ C."/>
            <person name="Smialowska A."/>
            <person name="Swoboda P."/>
            <person name="Sykes S.M."/>
            <person name="Vaughn M."/>
            <person name="Vengrova S."/>
            <person name="Yoder R."/>
            <person name="Zeng Q."/>
            <person name="Allshire R."/>
            <person name="Baulcombe D."/>
            <person name="Birren B.W."/>
            <person name="Brown W."/>
            <person name="Ekwall K."/>
            <person name="Kellis M."/>
            <person name="Leatherwood J."/>
            <person name="Levin H."/>
            <person name="Margalit H."/>
            <person name="Martienssen R."/>
            <person name="Nieduszynski C.A."/>
            <person name="Spatafora J.W."/>
            <person name="Friedman N."/>
            <person name="Dalgaard J.Z."/>
            <person name="Baumann P."/>
            <person name="Niki H."/>
            <person name="Regev A."/>
            <person name="Nusbaum C."/>
        </authorList>
    </citation>
    <scope>NUCLEOTIDE SEQUENCE [LARGE SCALE GENOMIC DNA]</scope>
    <source>
        <strain evidence="3">yFS286</strain>
    </source>
</reference>
<evidence type="ECO:0000313" key="2">
    <source>
        <dbReference type="EMBL" id="EPX75327.1"/>
    </source>
</evidence>
<evidence type="ECO:0000313" key="3">
    <source>
        <dbReference type="Proteomes" id="UP000016088"/>
    </source>
</evidence>
<dbReference type="EMBL" id="KE503206">
    <property type="protein sequence ID" value="EPX75327.1"/>
    <property type="molecule type" value="Genomic_DNA"/>
</dbReference>
<gene>
    <name evidence="2" type="ORF">SOCG_04570</name>
</gene>
<dbReference type="HOGENOM" id="CLU_103459_0_0_1"/>
<name>S9Q5I5_SCHOY</name>
<keyword evidence="3" id="KW-1185">Reference proteome</keyword>
<dbReference type="AlphaFoldDB" id="S9Q5I5"/>
<feature type="chain" id="PRO_5004567776" evidence="1">
    <location>
        <begin position="21"/>
        <end position="162"/>
    </location>
</feature>
<dbReference type="GeneID" id="25033532"/>
<dbReference type="Proteomes" id="UP000016088">
    <property type="component" value="Unassembled WGS sequence"/>
</dbReference>
<evidence type="ECO:0000256" key="1">
    <source>
        <dbReference type="SAM" id="SignalP"/>
    </source>
</evidence>
<organism evidence="2 3">
    <name type="scientific">Schizosaccharomyces octosporus (strain yFS286)</name>
    <name type="common">Fission yeast</name>
    <name type="synonym">Octosporomyces octosporus</name>
    <dbReference type="NCBI Taxonomy" id="483514"/>
    <lineage>
        <taxon>Eukaryota</taxon>
        <taxon>Fungi</taxon>
        <taxon>Dikarya</taxon>
        <taxon>Ascomycota</taxon>
        <taxon>Taphrinomycotina</taxon>
        <taxon>Schizosaccharomycetes</taxon>
        <taxon>Schizosaccharomycetales</taxon>
        <taxon>Schizosaccharomycetaceae</taxon>
        <taxon>Schizosaccharomyces</taxon>
    </lineage>
</organism>
<dbReference type="OrthoDB" id="10344059at2759"/>
<protein>
    <submittedName>
        <fullName evidence="2">But2 family protein</fullName>
    </submittedName>
</protein>
<accession>S9Q5I5</accession>
<dbReference type="VEuPathDB" id="FungiDB:SOCG_04570"/>
<proteinExistence type="predicted"/>
<sequence>MKFSLSAVFLTLLGAGSALAAPISNSQRGLSSDQKFGIMSLRSGNINVHLHSFYVGESGQVYLEQYDHAKEAASFNLKDSQLLYNNEPASLGKDGALVFQPSGSSLSGFNADQGTNIGYELSLNGSFPLACPVADNSGVYQIFYGQGNGNKDCVGISTEAIV</sequence>
<dbReference type="PANTHER" id="PTHR39613:SF1">
    <property type="entry name" value="ANCHORED CELL WALL PROTEIN, PUTATIVE (AFU_ORTHOLOGUE AFUA_4G08960)-RELATED"/>
    <property type="match status" value="1"/>
</dbReference>
<feature type="signal peptide" evidence="1">
    <location>
        <begin position="1"/>
        <end position="20"/>
    </location>
</feature>
<dbReference type="PANTHER" id="PTHR39613">
    <property type="entry name" value="ANCHORED CELL WALL PROTEIN, PUTATIVE (AFU_ORTHOLOGUE AFUA_4G08960)-RELATED"/>
    <property type="match status" value="1"/>
</dbReference>